<dbReference type="InterPro" id="IPR010301">
    <property type="entry name" value="RRP1"/>
</dbReference>
<sequence>MAQSAAPNNPFIKQLVHNGIHSVQPSFFLSPTVSNTLPSIDRQVRDKAVASLRTFLSRSTPFTSLDFLKLWKGLFYCMWSCDKPAPQRRLALDLSALVSLLSTRANFIGFMRAFWQTIAREYTGIDSLRMDKFLFMIRSFVNAGFAYCAKNNWKDVDTKKEYLELLREVPLNPRDPKVPNGLKYHVIDVYVDELEKVGDDKAPYEEVMAPLVELGEKAVLKSVRKKVDEALDDGRVKAWLGIEEDDEELSEAEEEVDDDEDEDEEFGGFDD</sequence>
<dbReference type="OrthoDB" id="2019504at2759"/>
<dbReference type="Proteomes" id="UP000745764">
    <property type="component" value="Unassembled WGS sequence"/>
</dbReference>
<evidence type="ECO:0000256" key="5">
    <source>
        <dbReference type="SAM" id="MobiDB-lite"/>
    </source>
</evidence>
<name>A0A9N8KPA8_9PEZI</name>
<proteinExistence type="inferred from homology"/>
<dbReference type="GO" id="GO:0006364">
    <property type="term" value="P:rRNA processing"/>
    <property type="evidence" value="ECO:0007669"/>
    <property type="project" value="UniProtKB-KW"/>
</dbReference>
<dbReference type="Pfam" id="PF05997">
    <property type="entry name" value="Nop52"/>
    <property type="match status" value="1"/>
</dbReference>
<evidence type="ECO:0000256" key="4">
    <source>
        <dbReference type="ARBA" id="ARBA00023242"/>
    </source>
</evidence>
<evidence type="ECO:0000313" key="6">
    <source>
        <dbReference type="EMBL" id="CAD0113586.1"/>
    </source>
</evidence>
<keyword evidence="7" id="KW-1185">Reference proteome</keyword>
<comment type="caution">
    <text evidence="6">The sequence shown here is derived from an EMBL/GenBank/DDBJ whole genome shotgun (WGS) entry which is preliminary data.</text>
</comment>
<dbReference type="AlphaFoldDB" id="A0A9N8KPA8"/>
<keyword evidence="3" id="KW-0698">rRNA processing</keyword>
<evidence type="ECO:0000313" key="7">
    <source>
        <dbReference type="Proteomes" id="UP000745764"/>
    </source>
</evidence>
<reference evidence="6" key="1">
    <citation type="submission" date="2020-06" db="EMBL/GenBank/DDBJ databases">
        <authorList>
            <person name="Onetto C."/>
        </authorList>
    </citation>
    <scope>NUCLEOTIDE SEQUENCE</scope>
</reference>
<dbReference type="PANTHER" id="PTHR13026:SF0">
    <property type="entry name" value="RIBOSOMAL RNA PROCESSING 1B"/>
    <property type="match status" value="1"/>
</dbReference>
<keyword evidence="4" id="KW-0539">Nucleus</keyword>
<organism evidence="6 7">
    <name type="scientific">Aureobasidium uvarum</name>
    <dbReference type="NCBI Taxonomy" id="2773716"/>
    <lineage>
        <taxon>Eukaryota</taxon>
        <taxon>Fungi</taxon>
        <taxon>Dikarya</taxon>
        <taxon>Ascomycota</taxon>
        <taxon>Pezizomycotina</taxon>
        <taxon>Dothideomycetes</taxon>
        <taxon>Dothideomycetidae</taxon>
        <taxon>Dothideales</taxon>
        <taxon>Saccotheciaceae</taxon>
        <taxon>Aureobasidium</taxon>
    </lineage>
</organism>
<gene>
    <name evidence="6" type="ORF">AWRI4620_LOCUS7841</name>
</gene>
<comment type="subcellular location">
    <subcellularLocation>
        <location evidence="1">Nucleus</location>
    </subcellularLocation>
</comment>
<comment type="similarity">
    <text evidence="2">Belongs to the RRP1 family.</text>
</comment>
<dbReference type="PANTHER" id="PTHR13026">
    <property type="entry name" value="NNP-1 PROTEIN NOVEL NUCLEAR PROTEIN 1 NOP52"/>
    <property type="match status" value="1"/>
</dbReference>
<dbReference type="GO" id="GO:0030688">
    <property type="term" value="C:preribosome, small subunit precursor"/>
    <property type="evidence" value="ECO:0007669"/>
    <property type="project" value="InterPro"/>
</dbReference>
<evidence type="ECO:0000256" key="3">
    <source>
        <dbReference type="ARBA" id="ARBA00022552"/>
    </source>
</evidence>
<feature type="region of interest" description="Disordered" evidence="5">
    <location>
        <begin position="242"/>
        <end position="271"/>
    </location>
</feature>
<protein>
    <recommendedName>
        <fullName evidence="8">Nucleolar</fullName>
    </recommendedName>
</protein>
<evidence type="ECO:0008006" key="8">
    <source>
        <dbReference type="Google" id="ProtNLM"/>
    </source>
</evidence>
<evidence type="ECO:0000256" key="2">
    <source>
        <dbReference type="ARBA" id="ARBA00006374"/>
    </source>
</evidence>
<accession>A0A9N8KPA8</accession>
<dbReference type="EMBL" id="CAINUL010000016">
    <property type="protein sequence ID" value="CAD0113586.1"/>
    <property type="molecule type" value="Genomic_DNA"/>
</dbReference>
<evidence type="ECO:0000256" key="1">
    <source>
        <dbReference type="ARBA" id="ARBA00004123"/>
    </source>
</evidence>
<dbReference type="GO" id="GO:0005634">
    <property type="term" value="C:nucleus"/>
    <property type="evidence" value="ECO:0007669"/>
    <property type="project" value="UniProtKB-SubCell"/>
</dbReference>